<gene>
    <name evidence="2" type="primary">PARPA_09154.1 scaffold 35568</name>
</gene>
<accession>A0A0B7NJ53</accession>
<protein>
    <submittedName>
        <fullName evidence="2">Uncharacterized protein</fullName>
    </submittedName>
</protein>
<dbReference type="EMBL" id="LN731785">
    <property type="protein sequence ID" value="CEP14963.1"/>
    <property type="molecule type" value="Genomic_DNA"/>
</dbReference>
<proteinExistence type="predicted"/>
<dbReference type="Proteomes" id="UP000054107">
    <property type="component" value="Unassembled WGS sequence"/>
</dbReference>
<evidence type="ECO:0000313" key="2">
    <source>
        <dbReference type="EMBL" id="CEP14963.1"/>
    </source>
</evidence>
<reference evidence="2 3" key="1">
    <citation type="submission" date="2014-09" db="EMBL/GenBank/DDBJ databases">
        <authorList>
            <person name="Ellenberger Sabrina"/>
        </authorList>
    </citation>
    <scope>NUCLEOTIDE SEQUENCE [LARGE SCALE GENOMIC DNA]</scope>
    <source>
        <strain evidence="2 3">CBS 412.66</strain>
    </source>
</reference>
<sequence>MVSKSTISLLVTALLSTVSAKPVIGVFYINGERKLNVFGGECYDLPKGRINTLENRIVGRDLWVYKEANCEEEHLESGANYMSKEAIEKTGLPLEYFAQDTSIIQDTANTYQPEEAKSYKFHIRKGQGKKA</sequence>
<name>A0A0B7NJ53_9FUNG</name>
<feature type="chain" id="PRO_5002120410" evidence="1">
    <location>
        <begin position="21"/>
        <end position="131"/>
    </location>
</feature>
<evidence type="ECO:0000313" key="3">
    <source>
        <dbReference type="Proteomes" id="UP000054107"/>
    </source>
</evidence>
<feature type="signal peptide" evidence="1">
    <location>
        <begin position="1"/>
        <end position="20"/>
    </location>
</feature>
<dbReference type="AlphaFoldDB" id="A0A0B7NJ53"/>
<keyword evidence="1" id="KW-0732">Signal</keyword>
<evidence type="ECO:0000256" key="1">
    <source>
        <dbReference type="SAM" id="SignalP"/>
    </source>
</evidence>
<keyword evidence="3" id="KW-1185">Reference proteome</keyword>
<organism evidence="2 3">
    <name type="scientific">Parasitella parasitica</name>
    <dbReference type="NCBI Taxonomy" id="35722"/>
    <lineage>
        <taxon>Eukaryota</taxon>
        <taxon>Fungi</taxon>
        <taxon>Fungi incertae sedis</taxon>
        <taxon>Mucoromycota</taxon>
        <taxon>Mucoromycotina</taxon>
        <taxon>Mucoromycetes</taxon>
        <taxon>Mucorales</taxon>
        <taxon>Mucorineae</taxon>
        <taxon>Mucoraceae</taxon>
        <taxon>Parasitella</taxon>
    </lineage>
</organism>